<accession>A0AB39KYV3</accession>
<dbReference type="Gene3D" id="2.130.10.130">
    <property type="entry name" value="Integrin alpha, N-terminal"/>
    <property type="match status" value="2"/>
</dbReference>
<dbReference type="RefSeq" id="WP_369062436.1">
    <property type="nucleotide sequence ID" value="NZ_CP158375.1"/>
</dbReference>
<dbReference type="AlphaFoldDB" id="A0AB39KYV3"/>
<dbReference type="Pfam" id="PF13517">
    <property type="entry name" value="FG-GAP_3"/>
    <property type="match status" value="2"/>
</dbReference>
<sequence length="709" mass="74717">MATPTLSTTKPPTASAYYKVGQFGIETRSIREDHGVYYYPTANDRHEPGIFSLGMPYSGVGDFNGDGFKDIVLGWVAFPHTIPRQATIAPSLYLNDGRGGLRLATNSEADPIPAIFKGQRFAVADLNGDGVDDIVQASEGMNQRNTDGTYTTKYDPIVLMLSAPGGRIVNATTNIQGQEFFAPPAGYGVGHEISVGDVDGDGDKDLFSGKLLFLNDGKGKFTAATGALPDAVKPGHTILTASAIGDVDGDGKADIFAAYIDGTQVLALSRWNGQSSGWQLQTIPQGLYGANTKPNDAEMADVNGDGKLDIIVTQTRSEPYYQGAGVQVLINKGGGQFVDETSSRIDNGPRDKWWGEGEIYLADFDGDGDIDLSHSTDYDFKDGKVVSGGAAIALNDGTGKFTWLAQAVYADVKPYQLAGYEDTEPFQQRPLPPRLFPIDLDGKGAIDFVAQVQTPFSKWPTTEPAAYTTYSVVNTAPLPGSADPTILAATAAMLRGPNSALAADLSAKVSAGTLTQAQAIAEIVKAADQTTSVATLSYLFFTGKIPGSAGVDYLVSPTGPNPNNLNSAYFQSFNLENRYINFAVNLGRDGEGKAAFLTEFGGLSLFDATKKAYAKIFGGTPADSKVTTLLSGGRDAYFASYGGDGVNGQGTKAAMVGWLLAEAEKGDLGVMARSNAAWLTDLADGSAPYAIDITGPAAGYYKSEFVFGG</sequence>
<organism evidence="2">
    <name type="scientific">Caulobacter sp. 73W</name>
    <dbReference type="NCBI Taxonomy" id="3161137"/>
    <lineage>
        <taxon>Bacteria</taxon>
        <taxon>Pseudomonadati</taxon>
        <taxon>Pseudomonadota</taxon>
        <taxon>Alphaproteobacteria</taxon>
        <taxon>Caulobacterales</taxon>
        <taxon>Caulobacteraceae</taxon>
        <taxon>Caulobacter</taxon>
    </lineage>
</organism>
<dbReference type="PANTHER" id="PTHR46580:SF2">
    <property type="entry name" value="MAM DOMAIN-CONTAINING PROTEIN"/>
    <property type="match status" value="1"/>
</dbReference>
<evidence type="ECO:0000256" key="1">
    <source>
        <dbReference type="ARBA" id="ARBA00022729"/>
    </source>
</evidence>
<gene>
    <name evidence="2" type="ORF">ABOZ73_09130</name>
</gene>
<protein>
    <submittedName>
        <fullName evidence="2">FG-GAP-like repeat-containing protein</fullName>
    </submittedName>
</protein>
<name>A0AB39KYV3_9CAUL</name>
<dbReference type="InterPro" id="IPR028994">
    <property type="entry name" value="Integrin_alpha_N"/>
</dbReference>
<dbReference type="PANTHER" id="PTHR46580">
    <property type="entry name" value="SENSOR KINASE-RELATED"/>
    <property type="match status" value="1"/>
</dbReference>
<evidence type="ECO:0000313" key="2">
    <source>
        <dbReference type="EMBL" id="XDO98561.1"/>
    </source>
</evidence>
<dbReference type="Pfam" id="PF19198">
    <property type="entry name" value="RsaA_NTD"/>
    <property type="match status" value="1"/>
</dbReference>
<dbReference type="InterPro" id="IPR013517">
    <property type="entry name" value="FG-GAP"/>
</dbReference>
<keyword evidence="1" id="KW-0732">Signal</keyword>
<dbReference type="SUPFAM" id="SSF69318">
    <property type="entry name" value="Integrin alpha N-terminal domain"/>
    <property type="match status" value="1"/>
</dbReference>
<reference evidence="2" key="1">
    <citation type="submission" date="2024-06" db="EMBL/GenBank/DDBJ databases">
        <title>Caulobacter inopinatus, sp. nov.</title>
        <authorList>
            <person name="Donachie S.P."/>
        </authorList>
    </citation>
    <scope>NUCLEOTIDE SEQUENCE</scope>
    <source>
        <strain evidence="2">73W</strain>
    </source>
</reference>
<proteinExistence type="predicted"/>
<dbReference type="EMBL" id="CP158375">
    <property type="protein sequence ID" value="XDO98561.1"/>
    <property type="molecule type" value="Genomic_DNA"/>
</dbReference>